<evidence type="ECO:0000256" key="4">
    <source>
        <dbReference type="ARBA" id="ARBA00022970"/>
    </source>
</evidence>
<dbReference type="PANTHER" id="PTHR43341">
    <property type="entry name" value="AMINO ACID PERMEASE"/>
    <property type="match status" value="1"/>
</dbReference>
<dbReference type="Proteomes" id="UP000249497">
    <property type="component" value="Unassembled WGS sequence"/>
</dbReference>
<dbReference type="GO" id="GO:0016020">
    <property type="term" value="C:membrane"/>
    <property type="evidence" value="ECO:0007669"/>
    <property type="project" value="UniProtKB-SubCell"/>
</dbReference>
<feature type="transmembrane region" description="Helical" evidence="7">
    <location>
        <begin position="330"/>
        <end position="355"/>
    </location>
</feature>
<dbReference type="GO" id="GO:0015171">
    <property type="term" value="F:amino acid transmembrane transporter activity"/>
    <property type="evidence" value="ECO:0007669"/>
    <property type="project" value="TreeGrafter"/>
</dbReference>
<feature type="transmembrane region" description="Helical" evidence="7">
    <location>
        <begin position="239"/>
        <end position="261"/>
    </location>
</feature>
<evidence type="ECO:0000256" key="6">
    <source>
        <dbReference type="ARBA" id="ARBA00023136"/>
    </source>
</evidence>
<dbReference type="AlphaFoldDB" id="A0A8T8WJV9"/>
<evidence type="ECO:0000313" key="10">
    <source>
        <dbReference type="Proteomes" id="UP000249497"/>
    </source>
</evidence>
<keyword evidence="4" id="KW-0029">Amino-acid transport</keyword>
<feature type="transmembrane region" description="Helical" evidence="7">
    <location>
        <begin position="375"/>
        <end position="395"/>
    </location>
</feature>
<organism evidence="9 10">
    <name type="scientific">Aspergillus japonicus CBS 114.51</name>
    <dbReference type="NCBI Taxonomy" id="1448312"/>
    <lineage>
        <taxon>Eukaryota</taxon>
        <taxon>Fungi</taxon>
        <taxon>Dikarya</taxon>
        <taxon>Ascomycota</taxon>
        <taxon>Pezizomycotina</taxon>
        <taxon>Eurotiomycetes</taxon>
        <taxon>Eurotiomycetidae</taxon>
        <taxon>Eurotiales</taxon>
        <taxon>Aspergillaceae</taxon>
        <taxon>Aspergillus</taxon>
        <taxon>Aspergillus subgen. Circumdati</taxon>
    </lineage>
</organism>
<evidence type="ECO:0000256" key="2">
    <source>
        <dbReference type="ARBA" id="ARBA00022448"/>
    </source>
</evidence>
<keyword evidence="6 7" id="KW-0472">Membrane</keyword>
<reference evidence="9 10" key="1">
    <citation type="submission" date="2018-02" db="EMBL/GenBank/DDBJ databases">
        <title>The genomes of Aspergillus section Nigri reveals drivers in fungal speciation.</title>
        <authorList>
            <consortium name="DOE Joint Genome Institute"/>
            <person name="Vesth T.C."/>
            <person name="Nybo J."/>
            <person name="Theobald S."/>
            <person name="Brandl J."/>
            <person name="Frisvad J.C."/>
            <person name="Nielsen K.F."/>
            <person name="Lyhne E.K."/>
            <person name="Kogle M.E."/>
            <person name="Kuo A."/>
            <person name="Riley R."/>
            <person name="Clum A."/>
            <person name="Nolan M."/>
            <person name="Lipzen A."/>
            <person name="Salamov A."/>
            <person name="Henrissat B."/>
            <person name="Wiebenga A."/>
            <person name="De vries R.P."/>
            <person name="Grigoriev I.V."/>
            <person name="Mortensen U.H."/>
            <person name="Andersen M.R."/>
            <person name="Baker S.E."/>
        </authorList>
    </citation>
    <scope>NUCLEOTIDE SEQUENCE [LARGE SCALE GENOMIC DNA]</scope>
    <source>
        <strain evidence="9 10">CBS 114.51</strain>
    </source>
</reference>
<feature type="transmembrane region" description="Helical" evidence="7">
    <location>
        <begin position="197"/>
        <end position="219"/>
    </location>
</feature>
<proteinExistence type="predicted"/>
<dbReference type="Pfam" id="PF00324">
    <property type="entry name" value="AA_permease"/>
    <property type="match status" value="1"/>
</dbReference>
<feature type="domain" description="Amino acid permease/ SLC12A" evidence="8">
    <location>
        <begin position="53"/>
        <end position="506"/>
    </location>
</feature>
<dbReference type="PIRSF" id="PIRSF006060">
    <property type="entry name" value="AA_transporter"/>
    <property type="match status" value="1"/>
</dbReference>
<keyword evidence="2" id="KW-0813">Transport</keyword>
<evidence type="ECO:0000256" key="5">
    <source>
        <dbReference type="ARBA" id="ARBA00022989"/>
    </source>
</evidence>
<dbReference type="FunFam" id="1.20.1740.10:FF:000001">
    <property type="entry name" value="Amino acid permease"/>
    <property type="match status" value="1"/>
</dbReference>
<evidence type="ECO:0000256" key="1">
    <source>
        <dbReference type="ARBA" id="ARBA00004141"/>
    </source>
</evidence>
<feature type="transmembrane region" description="Helical" evidence="7">
    <location>
        <begin position="277"/>
        <end position="295"/>
    </location>
</feature>
<keyword evidence="3 7" id="KW-0812">Transmembrane</keyword>
<dbReference type="InterPro" id="IPR004841">
    <property type="entry name" value="AA-permease/SLC12A_dom"/>
</dbReference>
<evidence type="ECO:0000256" key="7">
    <source>
        <dbReference type="SAM" id="Phobius"/>
    </source>
</evidence>
<evidence type="ECO:0000256" key="3">
    <source>
        <dbReference type="ARBA" id="ARBA00022692"/>
    </source>
</evidence>
<dbReference type="RefSeq" id="XP_025521674.1">
    <property type="nucleotide sequence ID" value="XM_025674837.1"/>
</dbReference>
<dbReference type="OrthoDB" id="3900342at2759"/>
<dbReference type="Gene3D" id="1.20.1740.10">
    <property type="entry name" value="Amino acid/polyamine transporter I"/>
    <property type="match status" value="1"/>
</dbReference>
<keyword evidence="10" id="KW-1185">Reference proteome</keyword>
<feature type="transmembrane region" description="Helical" evidence="7">
    <location>
        <begin position="480"/>
        <end position="499"/>
    </location>
</feature>
<evidence type="ECO:0000259" key="8">
    <source>
        <dbReference type="Pfam" id="PF00324"/>
    </source>
</evidence>
<feature type="transmembrane region" description="Helical" evidence="7">
    <location>
        <begin position="53"/>
        <end position="74"/>
    </location>
</feature>
<comment type="subcellular location">
    <subcellularLocation>
        <location evidence="1">Membrane</location>
        <topology evidence="1">Multi-pass membrane protein</topology>
    </subcellularLocation>
</comment>
<dbReference type="EMBL" id="KZ824911">
    <property type="protein sequence ID" value="RAH75780.1"/>
    <property type="molecule type" value="Genomic_DNA"/>
</dbReference>
<evidence type="ECO:0000313" key="9">
    <source>
        <dbReference type="EMBL" id="RAH75780.1"/>
    </source>
</evidence>
<dbReference type="GeneID" id="37178529"/>
<sequence>MQSIQLIPAPPDTPGKQKVSAVARDSPEPAVHQGQVVTFGDSGLKRGLSERQISMLALASIIGGPAFYLIGYVIHLSGPIGTLLAFCLVGFIVWALMQSIGEVTTMFPIAGGFIEHATRFVDPSFGFALAWIYYLMWCVLLATEWSGAILVLDYWVSPEQMPIWGWCLIFFGFFTVVTNCGVVVYGEVEYWLGWAKLLAIFACFFISFLVNVGAFGNGYVGLRYWTPPNGPFQGGLGDFAQSLVTAAAFYVGTEILSLAAAETHQPQRAIPRGTRSVVIRICVVFIGLAFWQSIICPATSSQLLQADSTVGISPFTIAFTQVGWVSSGDFINAMCTMAFISGVNGAVYVQSRVLYSMALTGRAPRVFARLSKAKVPYVAIVTANMWGFLTLLNLGGSAGAIYSYIVTVAGSCAYITWACIVFTHLRVRGGLVRQGISLDSIPFRAAGSIWIYRGNFVLVILLLLISGYTKLTPFDRAGFVSSYIAIPTFFVCYLGHRLYHGSQWISRKDMDLSMRMPRLEEEEGGAQSWRGRLHRWLPW</sequence>
<dbReference type="PANTHER" id="PTHR43341:SF26">
    <property type="entry name" value="GENERAL AMINO ACID PERMEASE AGP3"/>
    <property type="match status" value="1"/>
</dbReference>
<dbReference type="PROSITE" id="PS00218">
    <property type="entry name" value="AMINO_ACID_PERMEASE_1"/>
    <property type="match status" value="1"/>
</dbReference>
<feature type="transmembrane region" description="Helical" evidence="7">
    <location>
        <begin position="125"/>
        <end position="143"/>
    </location>
</feature>
<feature type="transmembrane region" description="Helical" evidence="7">
    <location>
        <begin position="401"/>
        <end position="425"/>
    </location>
</feature>
<dbReference type="InterPro" id="IPR004840">
    <property type="entry name" value="Amino_acid_permease_CS"/>
</dbReference>
<protein>
    <submittedName>
        <fullName evidence="9">AAT family amino acid transporter, variant</fullName>
    </submittedName>
</protein>
<feature type="transmembrane region" description="Helical" evidence="7">
    <location>
        <begin position="163"/>
        <end position="185"/>
    </location>
</feature>
<name>A0A8T8WJV9_ASPJA</name>
<keyword evidence="5 7" id="KW-1133">Transmembrane helix</keyword>
<gene>
    <name evidence="9" type="ORF">BO86DRAFT_414372</name>
</gene>
<feature type="transmembrane region" description="Helical" evidence="7">
    <location>
        <begin position="446"/>
        <end position="468"/>
    </location>
</feature>
<accession>A0A8T8WJV9</accession>
<dbReference type="InterPro" id="IPR050524">
    <property type="entry name" value="APC_YAT"/>
</dbReference>